<dbReference type="Gene3D" id="3.40.366.10">
    <property type="entry name" value="Malonyl-Coenzyme A Acyl Carrier Protein, domain 2"/>
    <property type="match status" value="1"/>
</dbReference>
<dbReference type="SMART" id="SM00827">
    <property type="entry name" value="PKS_AT"/>
    <property type="match status" value="1"/>
</dbReference>
<dbReference type="InterPro" id="IPR014031">
    <property type="entry name" value="Ketoacyl_synth_C"/>
</dbReference>
<dbReference type="InterPro" id="IPR009081">
    <property type="entry name" value="PP-bd_ACP"/>
</dbReference>
<dbReference type="EMBL" id="CABPSR010000003">
    <property type="protein sequence ID" value="VVE78836.1"/>
    <property type="molecule type" value="Genomic_DNA"/>
</dbReference>
<feature type="domain" description="PKS/mFAS DH" evidence="7">
    <location>
        <begin position="1690"/>
        <end position="1970"/>
    </location>
</feature>
<dbReference type="Pfam" id="PF21089">
    <property type="entry name" value="PKS_DH_N"/>
    <property type="match status" value="1"/>
</dbReference>
<evidence type="ECO:0000259" key="7">
    <source>
        <dbReference type="PROSITE" id="PS52019"/>
    </source>
</evidence>
<dbReference type="PROSITE" id="PS00606">
    <property type="entry name" value="KS3_1"/>
    <property type="match status" value="1"/>
</dbReference>
<dbReference type="InterPro" id="IPR029069">
    <property type="entry name" value="HotDog_dom_sf"/>
</dbReference>
<reference evidence="8 9" key="1">
    <citation type="submission" date="2019-08" db="EMBL/GenBank/DDBJ databases">
        <authorList>
            <person name="Peeters C."/>
        </authorList>
    </citation>
    <scope>NUCLEOTIDE SEQUENCE [LARGE SCALE GENOMIC DNA]</scope>
    <source>
        <strain evidence="8 9">LMG 31121</strain>
    </source>
</reference>
<dbReference type="InterPro" id="IPR016036">
    <property type="entry name" value="Malonyl_transacylase_ACP-bd"/>
</dbReference>
<evidence type="ECO:0000259" key="5">
    <source>
        <dbReference type="PROSITE" id="PS50075"/>
    </source>
</evidence>
<organism evidence="8 9">
    <name type="scientific">Pandoraea sputorum</name>
    <dbReference type="NCBI Taxonomy" id="93222"/>
    <lineage>
        <taxon>Bacteria</taxon>
        <taxon>Pseudomonadati</taxon>
        <taxon>Pseudomonadota</taxon>
        <taxon>Betaproteobacteria</taxon>
        <taxon>Burkholderiales</taxon>
        <taxon>Burkholderiaceae</taxon>
        <taxon>Pandoraea</taxon>
    </lineage>
</organism>
<dbReference type="InterPro" id="IPR036736">
    <property type="entry name" value="ACP-like_sf"/>
</dbReference>
<dbReference type="InterPro" id="IPR020841">
    <property type="entry name" value="PKS_Beta-ketoAc_synthase_dom"/>
</dbReference>
<feature type="region of interest" description="C-terminal hotdog fold" evidence="4">
    <location>
        <begin position="1832"/>
        <end position="1970"/>
    </location>
</feature>
<dbReference type="InterPro" id="IPR049900">
    <property type="entry name" value="PKS_mFAS_DH"/>
</dbReference>
<dbReference type="InterPro" id="IPR020807">
    <property type="entry name" value="PKS_DH"/>
</dbReference>
<dbReference type="InterPro" id="IPR006162">
    <property type="entry name" value="Ppantetheine_attach_site"/>
</dbReference>
<dbReference type="InterPro" id="IPR014043">
    <property type="entry name" value="Acyl_transferase_dom"/>
</dbReference>
<dbReference type="Pfam" id="PF00109">
    <property type="entry name" value="ketoacyl-synt"/>
    <property type="match status" value="1"/>
</dbReference>
<dbReference type="InterPro" id="IPR049551">
    <property type="entry name" value="PKS_DH_C"/>
</dbReference>
<dbReference type="InterPro" id="IPR036291">
    <property type="entry name" value="NAD(P)-bd_dom_sf"/>
</dbReference>
<dbReference type="EC" id="2.3.1.39" evidence="8"/>
<name>A0A5E5B077_9BURK</name>
<dbReference type="InterPro" id="IPR014030">
    <property type="entry name" value="Ketoacyl_synth_N"/>
</dbReference>
<keyword evidence="1" id="KW-0596">Phosphopantetheine</keyword>
<dbReference type="PROSITE" id="PS00012">
    <property type="entry name" value="PHOSPHOPANTETHEINE"/>
    <property type="match status" value="2"/>
</dbReference>
<dbReference type="SMART" id="SM00826">
    <property type="entry name" value="PKS_DH"/>
    <property type="match status" value="1"/>
</dbReference>
<dbReference type="PROSITE" id="PS52004">
    <property type="entry name" value="KS3_2"/>
    <property type="match status" value="1"/>
</dbReference>
<dbReference type="Gene3D" id="3.40.50.720">
    <property type="entry name" value="NAD(P)-binding Rossmann-like Domain"/>
    <property type="match status" value="1"/>
</dbReference>
<dbReference type="SUPFAM" id="SSF51735">
    <property type="entry name" value="NAD(P)-binding Rossmann-fold domains"/>
    <property type="match status" value="1"/>
</dbReference>
<keyword evidence="8" id="KW-0012">Acyltransferase</keyword>
<dbReference type="InterPro" id="IPR042104">
    <property type="entry name" value="PKS_dehydratase_sf"/>
</dbReference>
<feature type="active site" description="Proton donor; for dehydratase activity" evidence="4">
    <location>
        <position position="1890"/>
    </location>
</feature>
<dbReference type="SUPFAM" id="SSF54637">
    <property type="entry name" value="Thioesterase/thiol ester dehydrase-isomerase"/>
    <property type="match status" value="1"/>
</dbReference>
<dbReference type="Gene3D" id="3.40.47.10">
    <property type="match status" value="1"/>
</dbReference>
<dbReference type="Pfam" id="PF02801">
    <property type="entry name" value="Ketoacyl-synt_C"/>
    <property type="match status" value="1"/>
</dbReference>
<gene>
    <name evidence="8" type="ORF">PSP31121_01862</name>
</gene>
<proteinExistence type="predicted"/>
<protein>
    <submittedName>
        <fullName evidence="8">Malonyl CoA-ACP transacylase</fullName>
        <ecNumber evidence="8">2.3.1.39</ecNumber>
    </submittedName>
</protein>
<evidence type="ECO:0000256" key="4">
    <source>
        <dbReference type="PROSITE-ProRule" id="PRU01363"/>
    </source>
</evidence>
<feature type="domain" description="Carrier" evidence="5">
    <location>
        <begin position="1027"/>
        <end position="1104"/>
    </location>
</feature>
<dbReference type="GO" id="GO:0004312">
    <property type="term" value="F:fatty acid synthase activity"/>
    <property type="evidence" value="ECO:0007669"/>
    <property type="project" value="TreeGrafter"/>
</dbReference>
<dbReference type="SMART" id="SM00822">
    <property type="entry name" value="PKS_KR"/>
    <property type="match status" value="1"/>
</dbReference>
<dbReference type="PANTHER" id="PTHR43775">
    <property type="entry name" value="FATTY ACID SYNTHASE"/>
    <property type="match status" value="1"/>
</dbReference>
<dbReference type="PROSITE" id="PS50075">
    <property type="entry name" value="CARRIER"/>
    <property type="match status" value="1"/>
</dbReference>
<dbReference type="Gene3D" id="3.10.129.110">
    <property type="entry name" value="Polyketide synthase dehydratase"/>
    <property type="match status" value="1"/>
</dbReference>
<dbReference type="GO" id="GO:0004314">
    <property type="term" value="F:[acyl-carrier-protein] S-malonyltransferase activity"/>
    <property type="evidence" value="ECO:0007669"/>
    <property type="project" value="UniProtKB-EC"/>
</dbReference>
<dbReference type="SMART" id="SM00825">
    <property type="entry name" value="PKS_KS"/>
    <property type="match status" value="1"/>
</dbReference>
<dbReference type="SUPFAM" id="SSF53901">
    <property type="entry name" value="Thiolase-like"/>
    <property type="match status" value="1"/>
</dbReference>
<dbReference type="InterPro" id="IPR016035">
    <property type="entry name" value="Acyl_Trfase/lysoPLipase"/>
</dbReference>
<evidence type="ECO:0000256" key="2">
    <source>
        <dbReference type="ARBA" id="ARBA00022553"/>
    </source>
</evidence>
<sequence length="2575" mass="276956">MKMDQKSDNLSSSGDRIAVIGISCRYPGANGPNELWENVLAKRQQFRSIPACRVRREDFYDEDRSAPDQTYAWQAAVIDGYAFDWQARRIPKSAFEATDIAHWLALDMAIEMLVDAGYVGDKRLPRQTTRVIVGNTLTGDMKRANDLRLRWPYVRSCLHAAAVSAQWSRDAAMALERHMETLYKAPFPQTNEDSLAGGLSNTIPGRIANYLDLNGGCFTIDGACSSSLLAIHAGASSLVAHQCDFVIAGAVDVSIDPFELVGFAKVGALTSTQMRVYDVRGDGFIPGEGCGFVGLKRMDDALRDQDKIYAVLDGWGMSSDGAGGITAPKAQGQHLSHMSAYRCAGASPKSLDFVEGHGTGTVAGDRAELRALGMTLSESERDHSCGVTSFKSIVGHTKAASGMGAFIKSVIAVNQRVLPPTAGCEQPHEAFSDEARSLYPLIRGAVRSADAKLRCGVSAMGFGGINVHVTLTSPDAAPQASLQNNRDDRSAMASWQDSEVFPLAASSLADLRHLVGLLRRDVTGISHAELSDLAARCAHDLDNAMSWRAAITADSPAQLAERLASLDQALANARSGESLVDRSQGYAFGNPAEPPDIGMLFPGQGSQQLGMARALIERYPWARDFAEQAQRWVAKHGPHELLSVVCPALDRYPHRRHRGELIQTLQKTEWAQPSIVLASLLWLQMLSRLGIRPTCVAGHSLGELVAFHAAGAYDMQSAVELAALRGRAMAANRDRPGAMLGLACGHSQAKRFIEGAQSSGYAIVANVNSDSQVVVSGEANAIDAVQSAASQAGVATALLPVSNAFHSRLVASAADALRDHSPVVDECGVLNCVLISSTDGLEVPQRVGLRDHFANQVLRPVDFVTTLKSMARHVDVMLEVGPGNVLTHLAGGTAATQALRCLPVESKAETWSDINWALANLHALGANIKWHALHARRIVRPFVGVNDRAFIVSPCERLAPRVGEGDTRDLPDLRGDIASQSATLPPAVHTGAAVAEDPFSRAMTHFRAIPHPAPVPATAAVHEPEGTSAWSVLKRLSSTITGFSASAIESGTRPLDDLNLDSIKTADMIARASEALGIAPGTLDVTALSIMTLGGIAQAMDAAMRKDGGSGALQDFTREVTEVLFDEVSRVTGFDKAHLTPTLRLLDDLNLDSIKAAAVLGEVMRRTGAQGKLEATALAYAALGDIADAISKSLGTGTEVACAGSSVPVAVAEVNPTDPADPADPANPAAWVRAFELVSVPTVPRANSGKVSGKRFRIWPVEKTDTTYREIAEVLSSAGADVGVDFGELGDHAEHCVVVLPRRPSLTPALGRAYIASLVQPLHSAVAVATRLGCTSITFVQFGLGELFGLPSRSASSSPETSCAQAFAASLRMERPDWRVHILDFPSSIADELVARRLLESATDPAKYLLRFHNDVGKPHSLAPHVVDVNVLPARPIEWSDADVILATGGAKGITAELTLAFAKHTRARVALVGRANPDAPEVRATLAGYARENLRAEYFSCDLCHPEAVAELIRDIGQRLGPVSGLIHGAGHNVPRRIEQVGVDQAIDEVAPKLQSLLALDQSLSAHPLKLVVALGSIIGVTGMPGNAWYAFANQAMDVALARLGARRRDVSTLTLKYSVWSDIGMAVRLGSVGRLSGLGIAAISPQEGVEHFLHLTLGMPPAKRIVVAASLDGLETWQSMIAPPSRASRFVDNVVRYQPGVEIASRTQLSPSRDPYLNDHEYHGVLLFPTVFGLEAMAACAEVALGKSLPIRFRFENIRLERPVIVTQNGANIEVRALVRPRKSGAEPIQVDTSISAEQTAYHSPHFACTVVFDAEEHALTEVAWPASRIAHLAPGDLYGRRLFQGPLFQRIREIYAIDSSGALTTVDASDQSGEPRSFVAGDPYFRDGLLQTSLLSARGEFLPAKIECIECYSSRGGKQGRHLVRSQVISRTEDAIVSDVTAISADRSVVERMVGYRLQRVSVDDQAPGPEDWVDPGQRDESLLKRALQSACDALSCQTPEVSLRYTPELADMERPLRRARETPQLVTVVESTLASLQPRLGETHIDIVWDDSGKPRLAGGLGERIGVSLAHDGSHCICVGGAGDQGCDVEPILCRDESAWCRLLSNAAASRLVDLMQAGDTLDEAGTRLWCAFEAGIKALGERSISLAPTQRSEGAVLILARGERSGKGVTVLTLPCDLTRHAKKMFAVVVRTAHSAATTDSLNWLVSAGSGDVQGNPGESHSPEPVRLRKPVAPYVTTARFRVAYKDASPPVLTLTSATLAQWMGRLREEHTVDFGRQMLDEFDTGIYGMATNHSHIESLARPETTDLIEGRFWFTRQYGRGGSSLDQLLEWHRIDADGNSQLIARAKMATTWTRIVSHGVIAPSPMPAFYADWLRPRLDAYERAIAAGDFEASGDIPSRLTSPPLHRVQATPTLTSILWRKTFETSLSHANLVGNVYFANYYQWQEATLEHYVQRISRDLPHPSAAREGLHCLSASVNHLREAMPFDSIEVVMALESLHAEGFELRFEHYRLEGNGVRVKLAVGSTCHVWTGRGQPGQPVQPRAMPEVLSTALLDACHASESAFADVAG</sequence>
<feature type="domain" description="Ketosynthase family 3 (KS3)" evidence="6">
    <location>
        <begin position="14"/>
        <end position="473"/>
    </location>
</feature>
<dbReference type="Proteomes" id="UP000335538">
    <property type="component" value="Unassembled WGS sequence"/>
</dbReference>
<keyword evidence="3 8" id="KW-0808">Transferase</keyword>
<feature type="active site" description="Proton acceptor; for dehydratase activity" evidence="4">
    <location>
        <position position="1722"/>
    </location>
</feature>
<dbReference type="Pfam" id="PF08659">
    <property type="entry name" value="KR"/>
    <property type="match status" value="1"/>
</dbReference>
<dbReference type="InterPro" id="IPR057326">
    <property type="entry name" value="KR_dom"/>
</dbReference>
<evidence type="ECO:0000313" key="8">
    <source>
        <dbReference type="EMBL" id="VVE78836.1"/>
    </source>
</evidence>
<dbReference type="InterPro" id="IPR049552">
    <property type="entry name" value="PKS_DH_N"/>
</dbReference>
<dbReference type="Gene3D" id="3.10.129.10">
    <property type="entry name" value="Hotdog Thioesterase"/>
    <property type="match status" value="2"/>
</dbReference>
<dbReference type="GO" id="GO:0006633">
    <property type="term" value="P:fatty acid biosynthetic process"/>
    <property type="evidence" value="ECO:0007669"/>
    <property type="project" value="InterPro"/>
</dbReference>
<dbReference type="InterPro" id="IPR013968">
    <property type="entry name" value="PKS_KR"/>
</dbReference>
<dbReference type="SUPFAM" id="SSF52151">
    <property type="entry name" value="FabD/lysophospholipase-like"/>
    <property type="match status" value="1"/>
</dbReference>
<dbReference type="CDD" id="cd00833">
    <property type="entry name" value="PKS"/>
    <property type="match status" value="1"/>
</dbReference>
<dbReference type="PANTHER" id="PTHR43775:SF51">
    <property type="entry name" value="INACTIVE PHENOLPHTHIOCEROL SYNTHESIS POLYKETIDE SYNTHASE TYPE I PKS1-RELATED"/>
    <property type="match status" value="1"/>
</dbReference>
<dbReference type="PROSITE" id="PS52019">
    <property type="entry name" value="PKS_MFAS_DH"/>
    <property type="match status" value="1"/>
</dbReference>
<evidence type="ECO:0000256" key="1">
    <source>
        <dbReference type="ARBA" id="ARBA00022450"/>
    </source>
</evidence>
<evidence type="ECO:0000259" key="6">
    <source>
        <dbReference type="PROSITE" id="PS52004"/>
    </source>
</evidence>
<dbReference type="SUPFAM" id="SSF47336">
    <property type="entry name" value="ACP-like"/>
    <property type="match status" value="2"/>
</dbReference>
<dbReference type="InterPro" id="IPR016039">
    <property type="entry name" value="Thiolase-like"/>
</dbReference>
<feature type="region of interest" description="N-terminal hotdog fold" evidence="4">
    <location>
        <begin position="1690"/>
        <end position="1820"/>
    </location>
</feature>
<dbReference type="InterPro" id="IPR001227">
    <property type="entry name" value="Ac_transferase_dom_sf"/>
</dbReference>
<evidence type="ECO:0000256" key="3">
    <source>
        <dbReference type="ARBA" id="ARBA00022679"/>
    </source>
</evidence>
<dbReference type="InterPro" id="IPR050091">
    <property type="entry name" value="PKS_NRPS_Biosynth_Enz"/>
</dbReference>
<dbReference type="SUPFAM" id="SSF55048">
    <property type="entry name" value="Probable ACP-binding domain of malonyl-CoA ACP transacylase"/>
    <property type="match status" value="1"/>
</dbReference>
<dbReference type="RefSeq" id="WP_150809048.1">
    <property type="nucleotide sequence ID" value="NZ_CABPSR010000003.1"/>
</dbReference>
<dbReference type="InterPro" id="IPR018201">
    <property type="entry name" value="Ketoacyl_synth_AS"/>
</dbReference>
<evidence type="ECO:0000313" key="9">
    <source>
        <dbReference type="Proteomes" id="UP000335538"/>
    </source>
</evidence>
<dbReference type="Pfam" id="PF00698">
    <property type="entry name" value="Acyl_transf_1"/>
    <property type="match status" value="1"/>
</dbReference>
<keyword evidence="2" id="KW-0597">Phosphoprotein</keyword>
<dbReference type="Gene3D" id="1.10.1200.10">
    <property type="entry name" value="ACP-like"/>
    <property type="match status" value="2"/>
</dbReference>
<dbReference type="GO" id="GO:0004315">
    <property type="term" value="F:3-oxoacyl-[acyl-carrier-protein] synthase activity"/>
    <property type="evidence" value="ECO:0007669"/>
    <property type="project" value="InterPro"/>
</dbReference>
<accession>A0A5E5B077</accession>
<dbReference type="Pfam" id="PF14765">
    <property type="entry name" value="PS-DH"/>
    <property type="match status" value="1"/>
</dbReference>